<feature type="domain" description="Beta-xylosidase C-terminal Concanavalin A-like" evidence="5">
    <location>
        <begin position="325"/>
        <end position="520"/>
    </location>
</feature>
<dbReference type="GO" id="GO:0004553">
    <property type="term" value="F:hydrolase activity, hydrolyzing O-glycosyl compounds"/>
    <property type="evidence" value="ECO:0007669"/>
    <property type="project" value="InterPro"/>
</dbReference>
<evidence type="ECO:0000259" key="5">
    <source>
        <dbReference type="Pfam" id="PF17851"/>
    </source>
</evidence>
<organism evidence="6 7">
    <name type="scientific">Diplodia corticola</name>
    <dbReference type="NCBI Taxonomy" id="236234"/>
    <lineage>
        <taxon>Eukaryota</taxon>
        <taxon>Fungi</taxon>
        <taxon>Dikarya</taxon>
        <taxon>Ascomycota</taxon>
        <taxon>Pezizomycotina</taxon>
        <taxon>Dothideomycetes</taxon>
        <taxon>Dothideomycetes incertae sedis</taxon>
        <taxon>Botryosphaeriales</taxon>
        <taxon>Botryosphaeriaceae</taxon>
        <taxon>Diplodia</taxon>
    </lineage>
</organism>
<evidence type="ECO:0000256" key="1">
    <source>
        <dbReference type="ARBA" id="ARBA00009865"/>
    </source>
</evidence>
<name>A0A1J9R8D2_9PEZI</name>
<dbReference type="InterPro" id="IPR006710">
    <property type="entry name" value="Glyco_hydro_43"/>
</dbReference>
<keyword evidence="3 4" id="KW-0326">Glycosidase</keyword>
<dbReference type="InterPro" id="IPR023296">
    <property type="entry name" value="Glyco_hydro_beta-prop_sf"/>
</dbReference>
<sequence>MACKRFTKAAAMLLGGAAAVAVADFTNPVLWEDLADLDIFRVDDTFYYSASTMAYSPGAPILRSYDLVNWEFIGHSVPVLDFGDNYDLNGGQAYVQGIWASFCNYRPANQLFYWGGCMRSDLKTHIYTASDPSGEWSKHAIIDNCYYDAGLLIDPADDTLYVAYGSTNISVAQLSADGTTQVSTQVVFKSPSDPGYIEGSRFYKINDTYYIFLTRPPDAEYVLKSTTGPFGPYEGRYLVDRVAAPVAGGGAPHQGGIVDTPNGDWYYMSFIDAYPGGRMPVLAPITWDDEGWPSVTLVDGVWGDTYPSPDVPTPSQEVQSPVGIDTFSGSSLSHQWEWNHNPDNTKWSLDGGLRLQAATVTGDLYAARNTLTHRIIGPASVGTIVMDYSSMTDGDRAGLSLFRDQSAWIGIVKDDGATKVAMWEGITMDSSWNTNSTGTEVASAGISGSKVYLKVEVDIAPAGTHQGVFSYSVDGATFTRLGPAFTMNTAWQYFIGYRFGIFNFATQALGGSVLVDSFEMQLA</sequence>
<dbReference type="EMBL" id="MNUE01000124">
    <property type="protein sequence ID" value="OJD28651.1"/>
    <property type="molecule type" value="Genomic_DNA"/>
</dbReference>
<comment type="similarity">
    <text evidence="1 4">Belongs to the glycosyl hydrolase 43 family.</text>
</comment>
<dbReference type="Pfam" id="PF04616">
    <property type="entry name" value="Glyco_hydro_43"/>
    <property type="match status" value="1"/>
</dbReference>
<dbReference type="STRING" id="236234.A0A1J9R8D2"/>
<dbReference type="AlphaFoldDB" id="A0A1J9R8D2"/>
<dbReference type="InterPro" id="IPR051795">
    <property type="entry name" value="Glycosyl_Hydrlase_43"/>
</dbReference>
<dbReference type="Proteomes" id="UP000183809">
    <property type="component" value="Unassembled WGS sequence"/>
</dbReference>
<dbReference type="Gene3D" id="2.60.120.200">
    <property type="match status" value="1"/>
</dbReference>
<dbReference type="Gene3D" id="2.115.10.20">
    <property type="entry name" value="Glycosyl hydrolase domain, family 43"/>
    <property type="match status" value="1"/>
</dbReference>
<dbReference type="OrthoDB" id="2139957at2759"/>
<dbReference type="RefSeq" id="XP_020124911.1">
    <property type="nucleotide sequence ID" value="XM_020270800.1"/>
</dbReference>
<dbReference type="Pfam" id="PF17851">
    <property type="entry name" value="GH43_C2"/>
    <property type="match status" value="1"/>
</dbReference>
<protein>
    <submittedName>
        <fullName evidence="6">Xylosidase</fullName>
    </submittedName>
</protein>
<proteinExistence type="inferred from homology"/>
<dbReference type="CDD" id="cd09001">
    <property type="entry name" value="GH43_FsAxh1-like"/>
    <property type="match status" value="1"/>
</dbReference>
<evidence type="ECO:0000313" key="6">
    <source>
        <dbReference type="EMBL" id="OJD28651.1"/>
    </source>
</evidence>
<evidence type="ECO:0000256" key="3">
    <source>
        <dbReference type="ARBA" id="ARBA00023295"/>
    </source>
</evidence>
<dbReference type="InterPro" id="IPR013320">
    <property type="entry name" value="ConA-like_dom_sf"/>
</dbReference>
<dbReference type="SUPFAM" id="SSF75005">
    <property type="entry name" value="Arabinanase/levansucrase/invertase"/>
    <property type="match status" value="1"/>
</dbReference>
<reference evidence="6 7" key="1">
    <citation type="submission" date="2016-10" db="EMBL/GenBank/DDBJ databases">
        <title>Proteomics and genomics reveal pathogen-plant mechanisms compatible with a hemibiotrophic lifestyle of Diplodia corticola.</title>
        <authorList>
            <person name="Fernandes I."/>
            <person name="De Jonge R."/>
            <person name="Van De Peer Y."/>
            <person name="Devreese B."/>
            <person name="Alves A."/>
            <person name="Esteves A.C."/>
        </authorList>
    </citation>
    <scope>NUCLEOTIDE SEQUENCE [LARGE SCALE GENOMIC DNA]</scope>
    <source>
        <strain evidence="6 7">CBS 112549</strain>
    </source>
</reference>
<evidence type="ECO:0000313" key="7">
    <source>
        <dbReference type="Proteomes" id="UP000183809"/>
    </source>
</evidence>
<dbReference type="PANTHER" id="PTHR42812">
    <property type="entry name" value="BETA-XYLOSIDASE"/>
    <property type="match status" value="1"/>
</dbReference>
<dbReference type="InterPro" id="IPR041542">
    <property type="entry name" value="GH43_C2"/>
</dbReference>
<evidence type="ECO:0000256" key="4">
    <source>
        <dbReference type="RuleBase" id="RU361187"/>
    </source>
</evidence>
<keyword evidence="7" id="KW-1185">Reference proteome</keyword>
<comment type="caution">
    <text evidence="6">The sequence shown here is derived from an EMBL/GenBank/DDBJ whole genome shotgun (WGS) entry which is preliminary data.</text>
</comment>
<dbReference type="GO" id="GO:0005975">
    <property type="term" value="P:carbohydrate metabolic process"/>
    <property type="evidence" value="ECO:0007669"/>
    <property type="project" value="InterPro"/>
</dbReference>
<keyword evidence="2 4" id="KW-0378">Hydrolase</keyword>
<dbReference type="PANTHER" id="PTHR42812:SF15">
    <property type="entry name" value="HYDROLASE, PUTATIVE (AFU_ORTHOLOGUE AFUA_2G00930)-RELATED"/>
    <property type="match status" value="1"/>
</dbReference>
<dbReference type="GeneID" id="31011059"/>
<accession>A0A1J9R8D2</accession>
<gene>
    <name evidence="6" type="ORF">BKCO1_1240001</name>
</gene>
<evidence type="ECO:0000256" key="2">
    <source>
        <dbReference type="ARBA" id="ARBA00022801"/>
    </source>
</evidence>
<dbReference type="SUPFAM" id="SSF49899">
    <property type="entry name" value="Concanavalin A-like lectins/glucanases"/>
    <property type="match status" value="1"/>
</dbReference>